<comment type="subcellular location">
    <subcellularLocation>
        <location evidence="1">Membrane</location>
        <topology evidence="1">Single-pass type I membrane protein</topology>
    </subcellularLocation>
</comment>
<dbReference type="KEGG" id="osn:115215570"/>
<dbReference type="PIRSF" id="PIRSF000619">
    <property type="entry name" value="TyrPK_EGF-R"/>
    <property type="match status" value="1"/>
</dbReference>
<dbReference type="SUPFAM" id="SSF52058">
    <property type="entry name" value="L domain-like"/>
    <property type="match status" value="2"/>
</dbReference>
<dbReference type="Gene3D" id="2.10.220.10">
    <property type="entry name" value="Hormone Receptor, Insulin-like Growth Factor Receptor 1, Chain A, domain 2"/>
    <property type="match status" value="4"/>
</dbReference>
<keyword evidence="13" id="KW-0325">Glycoprotein</keyword>
<dbReference type="SUPFAM" id="SSF56112">
    <property type="entry name" value="Protein kinase-like (PK-like)"/>
    <property type="match status" value="1"/>
</dbReference>
<dbReference type="CDD" id="cd00064">
    <property type="entry name" value="FU"/>
    <property type="match status" value="3"/>
</dbReference>
<dbReference type="GO" id="GO:0038127">
    <property type="term" value="P:ERBB signaling pathway"/>
    <property type="evidence" value="ECO:0007669"/>
    <property type="project" value="UniProtKB-ARBA"/>
</dbReference>
<evidence type="ECO:0000256" key="21">
    <source>
        <dbReference type="SAM" id="SignalP"/>
    </source>
</evidence>
<evidence type="ECO:0000313" key="23">
    <source>
        <dbReference type="Proteomes" id="UP000515154"/>
    </source>
</evidence>
<dbReference type="PROSITE" id="PS50011">
    <property type="entry name" value="PROTEIN_KINASE_DOM"/>
    <property type="match status" value="1"/>
</dbReference>
<feature type="active site" description="Proton acceptor" evidence="16">
    <location>
        <position position="1001"/>
    </location>
</feature>
<keyword evidence="3" id="KW-0597">Phosphoprotein</keyword>
<dbReference type="InterPro" id="IPR020635">
    <property type="entry name" value="Tyr_kinase_cat_dom"/>
</dbReference>
<dbReference type="FunFam" id="3.30.200.20:FF:000422">
    <property type="entry name" value="Receptor protein-tyrosine kinase"/>
    <property type="match status" value="1"/>
</dbReference>
<dbReference type="InterPro" id="IPR000494">
    <property type="entry name" value="Rcpt_L-dom"/>
</dbReference>
<dbReference type="SMART" id="SM00261">
    <property type="entry name" value="FU"/>
    <property type="match status" value="7"/>
</dbReference>
<dbReference type="InterPro" id="IPR032778">
    <property type="entry name" value="GF_recep_IV"/>
</dbReference>
<keyword evidence="5 20" id="KW-0812">Transmembrane</keyword>
<evidence type="ECO:0000256" key="9">
    <source>
        <dbReference type="ARBA" id="ARBA00022989"/>
    </source>
</evidence>
<dbReference type="Pfam" id="PF01030">
    <property type="entry name" value="Recep_L_domain"/>
    <property type="match status" value="2"/>
</dbReference>
<feature type="transmembrane region" description="Helical" evidence="20">
    <location>
        <begin position="805"/>
        <end position="829"/>
    </location>
</feature>
<gene>
    <name evidence="24" type="primary">LOC115215570</name>
</gene>
<dbReference type="SMART" id="SM00219">
    <property type="entry name" value="TyrKc"/>
    <property type="match status" value="1"/>
</dbReference>
<dbReference type="PANTHER" id="PTHR24416">
    <property type="entry name" value="TYROSINE-PROTEIN KINASE RECEPTOR"/>
    <property type="match status" value="1"/>
</dbReference>
<feature type="signal peptide" evidence="21">
    <location>
        <begin position="1"/>
        <end position="18"/>
    </location>
</feature>
<reference evidence="24" key="1">
    <citation type="submission" date="2025-08" db="UniProtKB">
        <authorList>
            <consortium name="RefSeq"/>
        </authorList>
    </citation>
    <scope>IDENTIFICATION</scope>
</reference>
<dbReference type="PROSITE" id="PS00107">
    <property type="entry name" value="PROTEIN_KINASE_ATP"/>
    <property type="match status" value="1"/>
</dbReference>
<feature type="domain" description="Protein kinase" evidence="22">
    <location>
        <begin position="876"/>
        <end position="1133"/>
    </location>
</feature>
<keyword evidence="7 15" id="KW-0418">Kinase</keyword>
<evidence type="ECO:0000256" key="7">
    <source>
        <dbReference type="ARBA" id="ARBA00022777"/>
    </source>
</evidence>
<dbReference type="RefSeq" id="XP_029640630.1">
    <property type="nucleotide sequence ID" value="XM_029784770.2"/>
</dbReference>
<dbReference type="Pfam" id="PF07714">
    <property type="entry name" value="PK_Tyr_Ser-Thr"/>
    <property type="match status" value="1"/>
</dbReference>
<feature type="compositionally biased region" description="Basic and acidic residues" evidence="19">
    <location>
        <begin position="1214"/>
        <end position="1232"/>
    </location>
</feature>
<dbReference type="InterPro" id="IPR011009">
    <property type="entry name" value="Kinase-like_dom_sf"/>
</dbReference>
<dbReference type="GO" id="GO:0009966">
    <property type="term" value="P:regulation of signal transduction"/>
    <property type="evidence" value="ECO:0007669"/>
    <property type="project" value="UniProtKB-ARBA"/>
</dbReference>
<dbReference type="InterPro" id="IPR006211">
    <property type="entry name" value="Furin-like_Cys-rich_dom"/>
</dbReference>
<feature type="compositionally biased region" description="Basic and acidic residues" evidence="19">
    <location>
        <begin position="1250"/>
        <end position="1263"/>
    </location>
</feature>
<dbReference type="FunFam" id="2.10.220.10:FF:000001">
    <property type="entry name" value="Receptor protein-tyrosine kinase"/>
    <property type="match status" value="1"/>
</dbReference>
<evidence type="ECO:0000256" key="4">
    <source>
        <dbReference type="ARBA" id="ARBA00022679"/>
    </source>
</evidence>
<evidence type="ECO:0000256" key="19">
    <source>
        <dbReference type="SAM" id="MobiDB-lite"/>
    </source>
</evidence>
<dbReference type="GO" id="GO:0005524">
    <property type="term" value="F:ATP binding"/>
    <property type="evidence" value="ECO:0007669"/>
    <property type="project" value="UniProtKB-UniRule"/>
</dbReference>
<dbReference type="CDD" id="cd05057">
    <property type="entry name" value="PTKc_EGFR_like"/>
    <property type="match status" value="1"/>
</dbReference>
<keyword evidence="8 15" id="KW-0067">ATP-binding</keyword>
<dbReference type="GO" id="GO:0004714">
    <property type="term" value="F:transmembrane receptor protein tyrosine kinase activity"/>
    <property type="evidence" value="ECO:0007669"/>
    <property type="project" value="UniProtKB-EC"/>
</dbReference>
<dbReference type="InterPro" id="IPR000719">
    <property type="entry name" value="Prot_kinase_dom"/>
</dbReference>
<dbReference type="EC" id="2.7.10.1" evidence="2 15"/>
<feature type="region of interest" description="Disordered" evidence="19">
    <location>
        <begin position="1187"/>
        <end position="1272"/>
    </location>
</feature>
<dbReference type="SUPFAM" id="SSF57184">
    <property type="entry name" value="Growth factor receptor domain"/>
    <property type="match status" value="3"/>
</dbReference>
<dbReference type="Pfam" id="PF14843">
    <property type="entry name" value="GF_recep_IV"/>
    <property type="match status" value="1"/>
</dbReference>
<dbReference type="InterPro" id="IPR036941">
    <property type="entry name" value="Rcpt_L-dom_sf"/>
</dbReference>
<evidence type="ECO:0000259" key="22">
    <source>
        <dbReference type="PROSITE" id="PS50011"/>
    </source>
</evidence>
<dbReference type="GO" id="GO:0022008">
    <property type="term" value="P:neurogenesis"/>
    <property type="evidence" value="ECO:0007669"/>
    <property type="project" value="TreeGrafter"/>
</dbReference>
<feature type="binding site" evidence="17 18">
    <location>
        <position position="909"/>
    </location>
    <ligand>
        <name>ATP</name>
        <dbReference type="ChEBI" id="CHEBI:30616"/>
    </ligand>
</feature>
<proteinExistence type="inferred from homology"/>
<keyword evidence="6 15" id="KW-0547">Nucleotide-binding</keyword>
<evidence type="ECO:0000256" key="10">
    <source>
        <dbReference type="ARBA" id="ARBA00023136"/>
    </source>
</evidence>
<dbReference type="Gene3D" id="3.30.200.20">
    <property type="entry name" value="Phosphorylase Kinase, domain 1"/>
    <property type="match status" value="1"/>
</dbReference>
<dbReference type="SMR" id="A0A6P7SQQ8"/>
<keyword evidence="12 15" id="KW-0675">Receptor</keyword>
<evidence type="ECO:0000256" key="18">
    <source>
        <dbReference type="PROSITE-ProRule" id="PRU10141"/>
    </source>
</evidence>
<dbReference type="GO" id="GO:0008284">
    <property type="term" value="P:positive regulation of cell population proliferation"/>
    <property type="evidence" value="ECO:0007669"/>
    <property type="project" value="TreeGrafter"/>
</dbReference>
<keyword evidence="23" id="KW-1185">Reference proteome</keyword>
<dbReference type="Gene3D" id="1.10.510.10">
    <property type="entry name" value="Transferase(Phosphotransferase) domain 1"/>
    <property type="match status" value="1"/>
</dbReference>
<comment type="catalytic activity">
    <reaction evidence="14">
        <text>L-tyrosyl-[protein] + ATP = O-phospho-L-tyrosyl-[protein] + ADP + H(+)</text>
        <dbReference type="Rhea" id="RHEA:10596"/>
        <dbReference type="Rhea" id="RHEA-COMP:10136"/>
        <dbReference type="Rhea" id="RHEA-COMP:20101"/>
        <dbReference type="ChEBI" id="CHEBI:15378"/>
        <dbReference type="ChEBI" id="CHEBI:30616"/>
        <dbReference type="ChEBI" id="CHEBI:46858"/>
        <dbReference type="ChEBI" id="CHEBI:61978"/>
        <dbReference type="ChEBI" id="CHEBI:456216"/>
        <dbReference type="EC" id="2.7.10.1"/>
    </reaction>
</comment>
<evidence type="ECO:0000256" key="5">
    <source>
        <dbReference type="ARBA" id="ARBA00022692"/>
    </source>
</evidence>
<evidence type="ECO:0000256" key="6">
    <source>
        <dbReference type="ARBA" id="ARBA00022741"/>
    </source>
</evidence>
<dbReference type="InterPro" id="IPR006212">
    <property type="entry name" value="Furin_repeat"/>
</dbReference>
<evidence type="ECO:0000256" key="15">
    <source>
        <dbReference type="PIRNR" id="PIRNR000619"/>
    </source>
</evidence>
<evidence type="ECO:0000256" key="8">
    <source>
        <dbReference type="ARBA" id="ARBA00022840"/>
    </source>
</evidence>
<dbReference type="Pfam" id="PF00757">
    <property type="entry name" value="Furin-like"/>
    <property type="match status" value="1"/>
</dbReference>
<dbReference type="GO" id="GO:0043066">
    <property type="term" value="P:negative regulation of apoptotic process"/>
    <property type="evidence" value="ECO:0007669"/>
    <property type="project" value="TreeGrafter"/>
</dbReference>
<feature type="transmembrane region" description="Helical" evidence="20">
    <location>
        <begin position="937"/>
        <end position="957"/>
    </location>
</feature>
<dbReference type="InterPro" id="IPR001245">
    <property type="entry name" value="Ser-Thr/Tyr_kinase_cat_dom"/>
</dbReference>
<dbReference type="InterPro" id="IPR009030">
    <property type="entry name" value="Growth_fac_rcpt_cys_sf"/>
</dbReference>
<organism evidence="23 24">
    <name type="scientific">Octopus sinensis</name>
    <name type="common">East Asian common octopus</name>
    <dbReference type="NCBI Taxonomy" id="2607531"/>
    <lineage>
        <taxon>Eukaryota</taxon>
        <taxon>Metazoa</taxon>
        <taxon>Spiralia</taxon>
        <taxon>Lophotrochozoa</taxon>
        <taxon>Mollusca</taxon>
        <taxon>Cephalopoda</taxon>
        <taxon>Coleoidea</taxon>
        <taxon>Octopodiformes</taxon>
        <taxon>Octopoda</taxon>
        <taxon>Incirrata</taxon>
        <taxon>Octopodidae</taxon>
        <taxon>Octopus</taxon>
    </lineage>
</organism>
<keyword evidence="11 15" id="KW-0829">Tyrosine-protein kinase</keyword>
<dbReference type="InterPro" id="IPR016245">
    <property type="entry name" value="Tyr_kinase_EGF/ERB/XmrK_rcpt"/>
</dbReference>
<keyword evidence="4 15" id="KW-0808">Transferase</keyword>
<dbReference type="PANTHER" id="PTHR24416:SF566">
    <property type="entry name" value="EPIDERMAL GROWTH FACTOR RECEPTOR"/>
    <property type="match status" value="1"/>
</dbReference>
<dbReference type="InterPro" id="IPR050122">
    <property type="entry name" value="RTK"/>
</dbReference>
<feature type="chain" id="PRO_5028021164" description="Receptor protein-tyrosine kinase" evidence="21">
    <location>
        <begin position="19"/>
        <end position="1421"/>
    </location>
</feature>
<evidence type="ECO:0000256" key="14">
    <source>
        <dbReference type="ARBA" id="ARBA00051243"/>
    </source>
</evidence>
<dbReference type="GO" id="GO:0009925">
    <property type="term" value="C:basal plasma membrane"/>
    <property type="evidence" value="ECO:0007669"/>
    <property type="project" value="TreeGrafter"/>
</dbReference>
<dbReference type="PRINTS" id="PR00109">
    <property type="entry name" value="TYRKINASE"/>
</dbReference>
<keyword evidence="10 15" id="KW-0472">Membrane</keyword>
<evidence type="ECO:0000256" key="16">
    <source>
        <dbReference type="PIRSR" id="PIRSR000619-1"/>
    </source>
</evidence>
<evidence type="ECO:0000256" key="20">
    <source>
        <dbReference type="SAM" id="Phobius"/>
    </source>
</evidence>
<dbReference type="FunFam" id="1.10.510.10:FF:000233">
    <property type="entry name" value="receptor tyrosine-protein kinase erbB-3"/>
    <property type="match status" value="1"/>
</dbReference>
<evidence type="ECO:0000256" key="17">
    <source>
        <dbReference type="PIRSR" id="PIRSR000619-2"/>
    </source>
</evidence>
<evidence type="ECO:0000256" key="2">
    <source>
        <dbReference type="ARBA" id="ARBA00011902"/>
    </source>
</evidence>
<feature type="compositionally biased region" description="Low complexity" evidence="19">
    <location>
        <begin position="1191"/>
        <end position="1203"/>
    </location>
</feature>
<dbReference type="InterPro" id="IPR008266">
    <property type="entry name" value="Tyr_kinase_AS"/>
</dbReference>
<evidence type="ECO:0000256" key="3">
    <source>
        <dbReference type="ARBA" id="ARBA00022553"/>
    </source>
</evidence>
<evidence type="ECO:0000313" key="24">
    <source>
        <dbReference type="RefSeq" id="XP_029640630.1"/>
    </source>
</evidence>
<evidence type="ECO:0000256" key="12">
    <source>
        <dbReference type="ARBA" id="ARBA00023170"/>
    </source>
</evidence>
<evidence type="ECO:0000256" key="11">
    <source>
        <dbReference type="ARBA" id="ARBA00023137"/>
    </source>
</evidence>
<dbReference type="PROSITE" id="PS00109">
    <property type="entry name" value="PROTEIN_KINASE_TYR"/>
    <property type="match status" value="1"/>
</dbReference>
<dbReference type="Gene3D" id="3.80.20.20">
    <property type="entry name" value="Receptor L-domain"/>
    <property type="match status" value="2"/>
</dbReference>
<dbReference type="InterPro" id="IPR017441">
    <property type="entry name" value="Protein_kinase_ATP_BS"/>
</dbReference>
<accession>A0A6P7SQQ8</accession>
<keyword evidence="21" id="KW-0732">Signal</keyword>
<sequence length="1421" mass="159950">MDVKILLFFLFGLNEILQGPTYCMARERKNTSFFYEETGICRGTKQKLTHSGSAAFRYESLRRKYTNCTYIEGNLEIVFLNDKTIKYDLSFLDSIREITGYVLIIGVFADYIPLTNLQIIRGRELFKHKEKYYSLFVASNYDRGTKKVGLKELRFKSLGEILNGKVSFMNNNLLCYETTINWTDINPTSKPPVEFFFESDFKRRKCKPCHRSCYHNSTAQLNCWGAGPEMCQKLSQGAVCSASCDNRCFGKLPNQCCHAECAGGCTGPKNTDCLACRRFRNEGECVAFCPPMTKYNTVTFEMEKNPNYKYSYGSLCVKDCPSHMLKDDSACVRKCPTNKQAVNNTCVLCEGVCPKTCNGTTAWLNSKNIASFKDCTIIEGNLIILGVTFKGDPSFKTGPLDLKDLDNLNSVQEITGRLTIQESPVELKNLSFLKNLKVIGGRNEAVLGKSLFIMKTQLEFLGLTKLKHIRNGNVVIQVNDNLCYAETIKFTSMFTFPKQKVIVNKNRNNCENKTCDPQCKNGCWGAGPERCLECANYHIHKATPCIASCSSVPLHYDAGSKICKKCHPQCANNCTGPGEHECDSCLKVQHGPNCMSHCPPNMFPNQKKICQVCHINCDDGCSGSSYELKIGGCNSCKIGLQQSDGRVLCFSKESSECPDGFHPTYKNKMKQMSGKILCVPCHKECETCFGEGNYSCKKCRNFEMQPYCTSKCSSNYFSDREQMKCIECHNECLNGCHGPTSSDCAACRNLKIYLNNNQTMFNCTAVCPSFKPYSIQDEELRGRTVCVDDSHPVILAKIQEKQKKISYTIIGAVFGVLMIILSTGVAIYFSCKRRREIAAVTKLNAAMLGYDENEPLNPTDIKPDLAQLRLIKESELRKGGIIGSGAFGTVYKGFWIPDGENVKIPVAIKVLQEGTSPSQNKELLEEARVMCSVDQQCCIRILAVCMTAQMMLITPLMPLGCLLDYIRKNQKAIGSQVLLNWCTQIAKGMAYLEGRAIVHRDLAARNVLLQTPNQIRITDFGLAKLLDYNEEEYIAAGGKMPIKWLALECIQHRIFTHKSDVWSYGVTVWELFTYGQRPYENVRAAHVPDLLEKGERLPQPNICTIDVYMIMIKCWMLDAESRPSFKELEVEFGKMSRDPGRYLVIEGDKLMRLPSLTYDKRDLLQSLSLVTEGPEELVEAEDYLMPQSSQGAADGNGDNNNDGTKIASGNSPEDVFHPDVGTEKQNELDNRRREKRYGHLESAAAARHQRQMDPHRRGREDSINSRYSTDPIKYSRDRDDIIELDPNHIMGIQPKLAPTAPFHSSRQLPVDEDDYLQPKSVNPAAYIDINGSTDSYKNNYEPTNDELMKDILGATTMASVENPEYFEQNNRNLSIPGVGNNFSWKDGNGVTYYNDIPKLDKARQEFQQPFIMGDVNSETRV</sequence>
<dbReference type="GO" id="GO:0043235">
    <property type="term" value="C:receptor complex"/>
    <property type="evidence" value="ECO:0007669"/>
    <property type="project" value="TreeGrafter"/>
</dbReference>
<dbReference type="Proteomes" id="UP000515154">
    <property type="component" value="Linkage group LG9"/>
</dbReference>
<evidence type="ECO:0000256" key="13">
    <source>
        <dbReference type="ARBA" id="ARBA00023180"/>
    </source>
</evidence>
<protein>
    <recommendedName>
        <fullName evidence="2 15">Receptor protein-tyrosine kinase</fullName>
        <ecNumber evidence="2 15">2.7.10.1</ecNumber>
    </recommendedName>
</protein>
<name>A0A6P7SQQ8_9MOLL</name>
<keyword evidence="9 20" id="KW-1133">Transmembrane helix</keyword>
<comment type="similarity">
    <text evidence="15">Belongs to the protein kinase superfamily. Tyr protein kinase family. EGF receptor subfamily.</text>
</comment>
<evidence type="ECO:0000256" key="1">
    <source>
        <dbReference type="ARBA" id="ARBA00004479"/>
    </source>
</evidence>